<dbReference type="PANTHER" id="PTHR34322:SF2">
    <property type="entry name" value="TRANSPOSASE IS200-LIKE DOMAIN-CONTAINING PROTEIN"/>
    <property type="match status" value="1"/>
</dbReference>
<dbReference type="InterPro" id="IPR002686">
    <property type="entry name" value="Transposase_17"/>
</dbReference>
<name>A0A5C6EQ22_9BACT</name>
<keyword evidence="3" id="KW-1185">Reference proteome</keyword>
<evidence type="ECO:0000313" key="2">
    <source>
        <dbReference type="EMBL" id="TWU49479.1"/>
    </source>
</evidence>
<dbReference type="InterPro" id="IPR036515">
    <property type="entry name" value="Transposase_17_sf"/>
</dbReference>
<dbReference type="GO" id="GO:0004803">
    <property type="term" value="F:transposase activity"/>
    <property type="evidence" value="ECO:0007669"/>
    <property type="project" value="InterPro"/>
</dbReference>
<accession>A0A5C6EQ22</accession>
<organism evidence="2 3">
    <name type="scientific">Rubripirellula reticaptiva</name>
    <dbReference type="NCBI Taxonomy" id="2528013"/>
    <lineage>
        <taxon>Bacteria</taxon>
        <taxon>Pseudomonadati</taxon>
        <taxon>Planctomycetota</taxon>
        <taxon>Planctomycetia</taxon>
        <taxon>Pirellulales</taxon>
        <taxon>Pirellulaceae</taxon>
        <taxon>Rubripirellula</taxon>
    </lineage>
</organism>
<dbReference type="SMART" id="SM01321">
    <property type="entry name" value="Y1_Tnp"/>
    <property type="match status" value="1"/>
</dbReference>
<dbReference type="AlphaFoldDB" id="A0A5C6EQ22"/>
<comment type="caution">
    <text evidence="2">The sequence shown here is derived from an EMBL/GenBank/DDBJ whole genome shotgun (WGS) entry which is preliminary data.</text>
</comment>
<protein>
    <submittedName>
        <fullName evidence="2">Transposase IS200 like protein</fullName>
    </submittedName>
</protein>
<evidence type="ECO:0000313" key="3">
    <source>
        <dbReference type="Proteomes" id="UP000317977"/>
    </source>
</evidence>
<dbReference type="GO" id="GO:0006313">
    <property type="term" value="P:DNA transposition"/>
    <property type="evidence" value="ECO:0007669"/>
    <property type="project" value="InterPro"/>
</dbReference>
<sequence>MGRAKRADAAGAIYHMLNRANWRTELFEKMADYEAFERILVDAVTRFEIDLFSYCVMPNHWHMVVRPRQDGEMSRFAQWLQLTHTQRYHAHHHSAGRGHLYQGRYKSFPVQDDEHFLTVNRYVERNAFSAELCQSPEDWRFGSLWRWNSGTTTERSLLTPWPIARRPDWIAWVRRTLSDHELERLRWCVQRGSPFGGEAWVESIARRYDLESTLRPRGRPKKTPPPE</sequence>
<gene>
    <name evidence="2" type="ORF">Poly59_40940</name>
</gene>
<dbReference type="Proteomes" id="UP000317977">
    <property type="component" value="Unassembled WGS sequence"/>
</dbReference>
<reference evidence="2 3" key="1">
    <citation type="submission" date="2019-02" db="EMBL/GenBank/DDBJ databases">
        <title>Deep-cultivation of Planctomycetes and their phenomic and genomic characterization uncovers novel biology.</title>
        <authorList>
            <person name="Wiegand S."/>
            <person name="Jogler M."/>
            <person name="Boedeker C."/>
            <person name="Pinto D."/>
            <person name="Vollmers J."/>
            <person name="Rivas-Marin E."/>
            <person name="Kohn T."/>
            <person name="Peeters S.H."/>
            <person name="Heuer A."/>
            <person name="Rast P."/>
            <person name="Oberbeckmann S."/>
            <person name="Bunk B."/>
            <person name="Jeske O."/>
            <person name="Meyerdierks A."/>
            <person name="Storesund J.E."/>
            <person name="Kallscheuer N."/>
            <person name="Luecker S."/>
            <person name="Lage O.M."/>
            <person name="Pohl T."/>
            <person name="Merkel B.J."/>
            <person name="Hornburger P."/>
            <person name="Mueller R.-W."/>
            <person name="Bruemmer F."/>
            <person name="Labrenz M."/>
            <person name="Spormann A.M."/>
            <person name="Op Den Camp H."/>
            <person name="Overmann J."/>
            <person name="Amann R."/>
            <person name="Jetten M.S.M."/>
            <person name="Mascher T."/>
            <person name="Medema M.H."/>
            <person name="Devos D.P."/>
            <person name="Kaster A.-K."/>
            <person name="Ovreas L."/>
            <person name="Rohde M."/>
            <person name="Galperin M.Y."/>
            <person name="Jogler C."/>
        </authorList>
    </citation>
    <scope>NUCLEOTIDE SEQUENCE [LARGE SCALE GENOMIC DNA]</scope>
    <source>
        <strain evidence="2 3">Poly59</strain>
    </source>
</reference>
<feature type="domain" description="Transposase IS200-like" evidence="1">
    <location>
        <begin position="9"/>
        <end position="126"/>
    </location>
</feature>
<dbReference type="RefSeq" id="WP_146535731.1">
    <property type="nucleotide sequence ID" value="NZ_SJPX01000004.1"/>
</dbReference>
<proteinExistence type="predicted"/>
<dbReference type="GO" id="GO:0003677">
    <property type="term" value="F:DNA binding"/>
    <property type="evidence" value="ECO:0007669"/>
    <property type="project" value="InterPro"/>
</dbReference>
<dbReference type="Gene3D" id="3.30.70.1290">
    <property type="entry name" value="Transposase IS200-like"/>
    <property type="match status" value="1"/>
</dbReference>
<dbReference type="Pfam" id="PF01797">
    <property type="entry name" value="Y1_Tnp"/>
    <property type="match status" value="1"/>
</dbReference>
<dbReference type="PANTHER" id="PTHR34322">
    <property type="entry name" value="TRANSPOSASE, Y1_TNP DOMAIN-CONTAINING"/>
    <property type="match status" value="1"/>
</dbReference>
<dbReference type="SUPFAM" id="SSF143422">
    <property type="entry name" value="Transposase IS200-like"/>
    <property type="match status" value="1"/>
</dbReference>
<dbReference type="OrthoDB" id="277009at2"/>
<evidence type="ECO:0000259" key="1">
    <source>
        <dbReference type="SMART" id="SM01321"/>
    </source>
</evidence>
<dbReference type="EMBL" id="SJPX01000004">
    <property type="protein sequence ID" value="TWU49479.1"/>
    <property type="molecule type" value="Genomic_DNA"/>
</dbReference>